<feature type="domain" description="DUF6533" evidence="2">
    <location>
        <begin position="18"/>
        <end position="56"/>
    </location>
</feature>
<evidence type="ECO:0000259" key="2">
    <source>
        <dbReference type="Pfam" id="PF20151"/>
    </source>
</evidence>
<name>A0AA39NNA4_9AGAR</name>
<evidence type="ECO:0000313" key="3">
    <source>
        <dbReference type="EMBL" id="KAK0468805.1"/>
    </source>
</evidence>
<comment type="caution">
    <text evidence="3">The sequence shown here is derived from an EMBL/GenBank/DDBJ whole genome shotgun (WGS) entry which is preliminary data.</text>
</comment>
<dbReference type="AlphaFoldDB" id="A0AA39NNA4"/>
<feature type="transmembrane region" description="Helical" evidence="1">
    <location>
        <begin position="116"/>
        <end position="138"/>
    </location>
</feature>
<protein>
    <recommendedName>
        <fullName evidence="2">DUF6533 domain-containing protein</fullName>
    </recommendedName>
</protein>
<keyword evidence="1" id="KW-1133">Transmembrane helix</keyword>
<dbReference type="Proteomes" id="UP001175227">
    <property type="component" value="Unassembled WGS sequence"/>
</dbReference>
<dbReference type="EMBL" id="JAUEPR010000066">
    <property type="protein sequence ID" value="KAK0468805.1"/>
    <property type="molecule type" value="Genomic_DNA"/>
</dbReference>
<feature type="transmembrane region" description="Helical" evidence="1">
    <location>
        <begin position="6"/>
        <end position="25"/>
    </location>
</feature>
<organism evidence="3 4">
    <name type="scientific">Armillaria novae-zelandiae</name>
    <dbReference type="NCBI Taxonomy" id="153914"/>
    <lineage>
        <taxon>Eukaryota</taxon>
        <taxon>Fungi</taxon>
        <taxon>Dikarya</taxon>
        <taxon>Basidiomycota</taxon>
        <taxon>Agaricomycotina</taxon>
        <taxon>Agaricomycetes</taxon>
        <taxon>Agaricomycetidae</taxon>
        <taxon>Agaricales</taxon>
        <taxon>Marasmiineae</taxon>
        <taxon>Physalacriaceae</taxon>
        <taxon>Armillaria</taxon>
    </lineage>
</organism>
<keyword evidence="4" id="KW-1185">Reference proteome</keyword>
<feature type="transmembrane region" description="Helical" evidence="1">
    <location>
        <begin position="233"/>
        <end position="256"/>
    </location>
</feature>
<reference evidence="3" key="1">
    <citation type="submission" date="2023-06" db="EMBL/GenBank/DDBJ databases">
        <authorList>
            <consortium name="Lawrence Berkeley National Laboratory"/>
            <person name="Ahrendt S."/>
            <person name="Sahu N."/>
            <person name="Indic B."/>
            <person name="Wong-Bajracharya J."/>
            <person name="Merenyi Z."/>
            <person name="Ke H.-M."/>
            <person name="Monk M."/>
            <person name="Kocsube S."/>
            <person name="Drula E."/>
            <person name="Lipzen A."/>
            <person name="Balint B."/>
            <person name="Henrissat B."/>
            <person name="Andreopoulos B."/>
            <person name="Martin F.M."/>
            <person name="Harder C.B."/>
            <person name="Rigling D."/>
            <person name="Ford K.L."/>
            <person name="Foster G.D."/>
            <person name="Pangilinan J."/>
            <person name="Papanicolaou A."/>
            <person name="Barry K."/>
            <person name="LaButti K."/>
            <person name="Viragh M."/>
            <person name="Koriabine M."/>
            <person name="Yan M."/>
            <person name="Riley R."/>
            <person name="Champramary S."/>
            <person name="Plett K.L."/>
            <person name="Tsai I.J."/>
            <person name="Slot J."/>
            <person name="Sipos G."/>
            <person name="Plett J."/>
            <person name="Nagy L.G."/>
            <person name="Grigoriev I.V."/>
        </authorList>
    </citation>
    <scope>NUCLEOTIDE SEQUENCE</scope>
    <source>
        <strain evidence="3">ICMP 16352</strain>
    </source>
</reference>
<feature type="transmembrane region" description="Helical" evidence="1">
    <location>
        <begin position="186"/>
        <end position="206"/>
    </location>
</feature>
<feature type="transmembrane region" description="Helical" evidence="1">
    <location>
        <begin position="145"/>
        <end position="166"/>
    </location>
</feature>
<evidence type="ECO:0000256" key="1">
    <source>
        <dbReference type="SAM" id="Phobius"/>
    </source>
</evidence>
<accession>A0AA39NNA4</accession>
<proteinExistence type="predicted"/>
<feature type="transmembrane region" description="Helical" evidence="1">
    <location>
        <begin position="45"/>
        <end position="71"/>
    </location>
</feature>
<keyword evidence="1" id="KW-0812">Transmembrane</keyword>
<dbReference type="Pfam" id="PF20151">
    <property type="entry name" value="DUF6533"/>
    <property type="match status" value="1"/>
</dbReference>
<gene>
    <name evidence="3" type="ORF">IW261DRAFT_1015005</name>
</gene>
<dbReference type="InterPro" id="IPR045340">
    <property type="entry name" value="DUF6533"/>
</dbReference>
<keyword evidence="1" id="KW-0472">Membrane</keyword>
<sequence length="322" mass="36321">MAMYTISFLEITPYITWSLIFWDYLITLDDEITFFWSSRRSWIKFLFFANRYIGLLLRVWDIIAMILGIIFETPNPYSESLIAQKEFFLIHLCDKLIPESLQALEACIVSVDSGSVLYMSMQLFVIESILVLRIWAILGKRQWALWTYFGLLICSTTASIVLSVWLTGCSIPITDSTYFVMTFTTIWIYAVPTLIFEAIVFGSAAYHGIKASGGLRPLLLQSKGPFRSGPKPILRLVFQGSILYFIAVLLSLPIMVFLDPRLGITTMSIAVSYMLLGLRKNVLSDPVGPSSQGVELRTLRFTANRALSSEEGEATMNTGSFP</sequence>
<evidence type="ECO:0000313" key="4">
    <source>
        <dbReference type="Proteomes" id="UP001175227"/>
    </source>
</evidence>